<accession>X0XL25</accession>
<protein>
    <recommendedName>
        <fullName evidence="2">DNA-directed DNA polymerase family A palm domain-containing protein</fullName>
    </recommendedName>
</protein>
<evidence type="ECO:0000313" key="1">
    <source>
        <dbReference type="EMBL" id="GAG37358.1"/>
    </source>
</evidence>
<dbReference type="AlphaFoldDB" id="X0XL25"/>
<sequence>GPIEFVSEDRFESMHIVLPSNRRIRYANFAKITNKQGYKEWVYGRGRKIYGGLVTENVVQAMSRDHLGECIYAAEKMNYPVSLTVHDSIVSCVHKSRGQQCLDDIIGMLSEAPNWGPDLKLGAEGHISEDFN</sequence>
<evidence type="ECO:0008006" key="2">
    <source>
        <dbReference type="Google" id="ProtNLM"/>
    </source>
</evidence>
<gene>
    <name evidence="1" type="ORF">S01H1_63658</name>
</gene>
<name>X0XL25_9ZZZZ</name>
<proteinExistence type="predicted"/>
<feature type="non-terminal residue" evidence="1">
    <location>
        <position position="1"/>
    </location>
</feature>
<organism evidence="1">
    <name type="scientific">marine sediment metagenome</name>
    <dbReference type="NCBI Taxonomy" id="412755"/>
    <lineage>
        <taxon>unclassified sequences</taxon>
        <taxon>metagenomes</taxon>
        <taxon>ecological metagenomes</taxon>
    </lineage>
</organism>
<comment type="caution">
    <text evidence="1">The sequence shown here is derived from an EMBL/GenBank/DDBJ whole genome shotgun (WGS) entry which is preliminary data.</text>
</comment>
<reference evidence="1" key="1">
    <citation type="journal article" date="2014" name="Front. Microbiol.">
        <title>High frequency of phylogenetically diverse reductive dehalogenase-homologous genes in deep subseafloor sedimentary metagenomes.</title>
        <authorList>
            <person name="Kawai M."/>
            <person name="Futagami T."/>
            <person name="Toyoda A."/>
            <person name="Takaki Y."/>
            <person name="Nishi S."/>
            <person name="Hori S."/>
            <person name="Arai W."/>
            <person name="Tsubouchi T."/>
            <person name="Morono Y."/>
            <person name="Uchiyama I."/>
            <person name="Ito T."/>
            <person name="Fujiyama A."/>
            <person name="Inagaki F."/>
            <person name="Takami H."/>
        </authorList>
    </citation>
    <scope>NUCLEOTIDE SEQUENCE</scope>
    <source>
        <strain evidence="1">Expedition CK06-06</strain>
    </source>
</reference>
<dbReference type="SUPFAM" id="SSF56672">
    <property type="entry name" value="DNA/RNA polymerases"/>
    <property type="match status" value="1"/>
</dbReference>
<dbReference type="EMBL" id="BARS01041912">
    <property type="protein sequence ID" value="GAG37358.1"/>
    <property type="molecule type" value="Genomic_DNA"/>
</dbReference>
<dbReference type="InterPro" id="IPR043502">
    <property type="entry name" value="DNA/RNA_pol_sf"/>
</dbReference>